<dbReference type="Pfam" id="PF14900">
    <property type="entry name" value="DUF4493"/>
    <property type="match status" value="1"/>
</dbReference>
<gene>
    <name evidence="2" type="ORF">KMW28_21055</name>
</gene>
<keyword evidence="3" id="KW-1185">Reference proteome</keyword>
<dbReference type="InterPro" id="IPR027840">
    <property type="entry name" value="DUF4493"/>
</dbReference>
<dbReference type="AlphaFoldDB" id="A0AAX1NBH3"/>
<dbReference type="Pfam" id="PF13201">
    <property type="entry name" value="PCMD"/>
    <property type="match status" value="1"/>
</dbReference>
<dbReference type="EMBL" id="CP076133">
    <property type="protein sequence ID" value="QWG04914.1"/>
    <property type="molecule type" value="Genomic_DNA"/>
</dbReference>
<organism evidence="2 3">
    <name type="scientific">Flammeovirga yaeyamensis</name>
    <dbReference type="NCBI Taxonomy" id="367791"/>
    <lineage>
        <taxon>Bacteria</taxon>
        <taxon>Pseudomonadati</taxon>
        <taxon>Bacteroidota</taxon>
        <taxon>Cytophagia</taxon>
        <taxon>Cytophagales</taxon>
        <taxon>Flammeovirgaceae</taxon>
        <taxon>Flammeovirga</taxon>
    </lineage>
</organism>
<feature type="domain" description="Putative carbohydrate metabolism" evidence="1">
    <location>
        <begin position="474"/>
        <end position="601"/>
    </location>
</feature>
<evidence type="ECO:0000259" key="1">
    <source>
        <dbReference type="Pfam" id="PF13201"/>
    </source>
</evidence>
<proteinExistence type="predicted"/>
<dbReference type="Proteomes" id="UP000678679">
    <property type="component" value="Chromosome 2"/>
</dbReference>
<reference evidence="2 3" key="1">
    <citation type="submission" date="2021-05" db="EMBL/GenBank/DDBJ databases">
        <title>Comparative genomic studies on the polysaccharide-degrading batcterial strains of the Flammeovirga genus.</title>
        <authorList>
            <person name="Zewei F."/>
            <person name="Zheng Z."/>
            <person name="Yu L."/>
            <person name="Ruyue G."/>
            <person name="Yanhong M."/>
            <person name="Yuanyuan C."/>
            <person name="Jingyan G."/>
            <person name="Wenjun H."/>
        </authorList>
    </citation>
    <scope>NUCLEOTIDE SEQUENCE [LARGE SCALE GENOMIC DNA]</scope>
    <source>
        <strain evidence="2 3">NBRC:100898</strain>
    </source>
</reference>
<accession>A0AAX1NBH3</accession>
<evidence type="ECO:0000313" key="2">
    <source>
        <dbReference type="EMBL" id="QWG04914.1"/>
    </source>
</evidence>
<dbReference type="KEGG" id="fya:KMW28_21055"/>
<name>A0AAX1NBH3_9BACT</name>
<protein>
    <submittedName>
        <fullName evidence="2">DUF4493 domain-containing protein</fullName>
    </submittedName>
</protein>
<dbReference type="PROSITE" id="PS51257">
    <property type="entry name" value="PROKAR_LIPOPROTEIN"/>
    <property type="match status" value="1"/>
</dbReference>
<evidence type="ECO:0000313" key="3">
    <source>
        <dbReference type="Proteomes" id="UP000678679"/>
    </source>
</evidence>
<dbReference type="RefSeq" id="WP_169662386.1">
    <property type="nucleotide sequence ID" value="NZ_CP076133.1"/>
</dbReference>
<dbReference type="Gene3D" id="2.60.120.890">
    <property type="entry name" value="BT2081, beta-jelly-roll domain"/>
    <property type="match status" value="1"/>
</dbReference>
<sequence length="691" mass="78275">MSKLNFRRFCLFGLLFIFLSCTKTEWLECRSGSVSLKLTQENESNLRQTPDLSIQSFTINIKDDQDEIVKSFDRYDEVDEQIYLAVGKYKAEAFSEIMEEAAFDSPTYAGIKSFEINDLSNTQVNVVCALSNIKVSTTFSDNFKEVFPKAYALVQNESGNLHFTNEESRSGYFNVSSLLVTVYTLTDENKERVLLTHRVDEVAPRDHYIFNFNTEEGDTGIDIEVDESTDYKEIHFTIPQDWLEMDLPTMDSDTDLEAPIEFVEGTTTPLNLTFEVPGSITQLIMVVDDAEMLQRGWPKMINLADLSESEKTFLAEKGITYSDKIHGETSASISLTEGLKYFLSDENQSKDYQIHFLIQDYFFPEVDLPVNIKVNPAILHASINDYETWSHSSDVHVNVEEGNPDFVGIAYKEKSGDVWLKNMTPISQIDKDLVFNVSGLKDNVEYEFKAVQNLNSSSIAEAKTEEDLGIPNHDFEDWVLERFGIISQVYLHHVWNSKNGSPWATVNETTTGHRGTFTNSPYETLSSTVRDGDAKSGNYSAKLYTVGYGKGSKAGNPVHKAAAELFLGEYNKSSKTRTYGIPFISRPVALKGFYKYQPFNDDQFIIEVTVENRDGGNVTVLAHKEFIESESFYDFKEFNIPLEYTLPLKATHLTINIKSTTKSEGELETESRDGKNLGSELLVDQLSLEYK</sequence>
<dbReference type="InterPro" id="IPR038653">
    <property type="entry name" value="Put_CMD_sf"/>
</dbReference>
<dbReference type="InterPro" id="IPR025112">
    <property type="entry name" value="PCMD"/>
</dbReference>